<evidence type="ECO:0000313" key="2">
    <source>
        <dbReference type="Proteomes" id="UP000017938"/>
    </source>
</evidence>
<reference evidence="1" key="1">
    <citation type="submission" date="2012-11" db="EMBL/GenBank/DDBJ databases">
        <title>Dependencies among metagenomic species, viruses, plasmids and units of genetic variation.</title>
        <authorList>
            <person name="Nielsen H.B."/>
            <person name="Almeida M."/>
            <person name="Juncker A.S."/>
            <person name="Rasmussen S."/>
            <person name="Li J."/>
            <person name="Sunagawa S."/>
            <person name="Plichta D."/>
            <person name="Gautier L."/>
            <person name="Le Chatelier E."/>
            <person name="Peletier E."/>
            <person name="Bonde I."/>
            <person name="Nielsen T."/>
            <person name="Manichanh C."/>
            <person name="Arumugam M."/>
            <person name="Batto J."/>
            <person name="Santos M.B.Q.D."/>
            <person name="Blom N."/>
            <person name="Borruel N."/>
            <person name="Burgdorf K.S."/>
            <person name="Boumezbeur F."/>
            <person name="Casellas F."/>
            <person name="Dore J."/>
            <person name="Guarner F."/>
            <person name="Hansen T."/>
            <person name="Hildebrand F."/>
            <person name="Kaas R.S."/>
            <person name="Kennedy S."/>
            <person name="Kristiansen K."/>
            <person name="Kultima J.R."/>
            <person name="Leonard P."/>
            <person name="Levenez F."/>
            <person name="Lund O."/>
            <person name="Moumen B."/>
            <person name="Le Paslier D."/>
            <person name="Pons N."/>
            <person name="Pedersen O."/>
            <person name="Prifti E."/>
            <person name="Qin J."/>
            <person name="Raes J."/>
            <person name="Tap J."/>
            <person name="Tims S."/>
            <person name="Ussery D.W."/>
            <person name="Yamada T."/>
            <person name="MetaHit consortium"/>
            <person name="Renault P."/>
            <person name="Sicheritz-Ponten T."/>
            <person name="Bork P."/>
            <person name="Wang J."/>
            <person name="Brunak S."/>
            <person name="Ehrlich S.D."/>
        </authorList>
    </citation>
    <scope>NUCLEOTIDE SEQUENCE [LARGE SCALE GENOMIC DNA]</scope>
</reference>
<accession>R6TTZ3</accession>
<name>R6TTZ3_9BACT</name>
<dbReference type="Proteomes" id="UP000017938">
    <property type="component" value="Unassembled WGS sequence"/>
</dbReference>
<gene>
    <name evidence="1" type="ORF">BN580_01892</name>
</gene>
<protein>
    <submittedName>
        <fullName evidence="1">Uncharacterized protein</fullName>
    </submittedName>
</protein>
<proteinExistence type="predicted"/>
<sequence length="90" mass="9521">MISPRQTTSPVVRFISRSFPKPFSFCASALPFSAATEIRSQNLSVSTGLSISTMPDGSRPMHSFARTVTVTPARLNCSVAFAASSAPTVP</sequence>
<organism evidence="1 2">
    <name type="scientific">Candidatus Colimorpha enterica</name>
    <dbReference type="NCBI Taxonomy" id="3083063"/>
    <lineage>
        <taxon>Bacteria</taxon>
        <taxon>Pseudomonadati</taxon>
        <taxon>Bacteroidota</taxon>
        <taxon>Bacteroidia</taxon>
        <taxon>Bacteroidales</taxon>
        <taxon>Candidatus Colimorpha</taxon>
    </lineage>
</organism>
<dbReference type="AlphaFoldDB" id="R6TTZ3"/>
<evidence type="ECO:0000313" key="1">
    <source>
        <dbReference type="EMBL" id="CDC75630.1"/>
    </source>
</evidence>
<comment type="caution">
    <text evidence="1">The sequence shown here is derived from an EMBL/GenBank/DDBJ whole genome shotgun (WGS) entry which is preliminary data.</text>
</comment>
<dbReference type="EMBL" id="CBFW010000309">
    <property type="protein sequence ID" value="CDC75630.1"/>
    <property type="molecule type" value="Genomic_DNA"/>
</dbReference>